<sequence length="138" mass="15999">MAKDVFHQQVKTALIKDGWIVTHDPLTIRISEAVKLQIDLAAENAIAAERDTEKIAVEIKSFIGDSDISAFHTALGQYLNYCQALEEQEPDRIVYLAVPDETYQDFFQLPFIQRAIRRYQVKLMIYNPKQEEILQWIT</sequence>
<dbReference type="InterPro" id="IPR011335">
    <property type="entry name" value="Restrct_endonuc-II-like"/>
</dbReference>
<dbReference type="RefSeq" id="WP_190831091.1">
    <property type="nucleotide sequence ID" value="NZ_CAWPPI010000067.1"/>
</dbReference>
<name>A0A8J6XNH4_9CYAN</name>
<protein>
    <submittedName>
        <fullName evidence="1">XisH family protein</fullName>
    </submittedName>
</protein>
<dbReference type="Gene3D" id="3.40.1350.10">
    <property type="match status" value="1"/>
</dbReference>
<dbReference type="GO" id="GO:0003676">
    <property type="term" value="F:nucleic acid binding"/>
    <property type="evidence" value="ECO:0007669"/>
    <property type="project" value="InterPro"/>
</dbReference>
<dbReference type="SUPFAM" id="SSF52980">
    <property type="entry name" value="Restriction endonuclease-like"/>
    <property type="match status" value="1"/>
</dbReference>
<organism evidence="1 2">
    <name type="scientific">Iningainema tapete BLCC-T55</name>
    <dbReference type="NCBI Taxonomy" id="2748662"/>
    <lineage>
        <taxon>Bacteria</taxon>
        <taxon>Bacillati</taxon>
        <taxon>Cyanobacteriota</taxon>
        <taxon>Cyanophyceae</taxon>
        <taxon>Nostocales</taxon>
        <taxon>Scytonemataceae</taxon>
        <taxon>Iningainema tapete</taxon>
    </lineage>
</organism>
<gene>
    <name evidence="1" type="ORF">ICL16_19990</name>
</gene>
<keyword evidence="2" id="KW-1185">Reference proteome</keyword>
<dbReference type="Proteomes" id="UP000629098">
    <property type="component" value="Unassembled WGS sequence"/>
</dbReference>
<accession>A0A8J6XNH4</accession>
<comment type="caution">
    <text evidence="1">The sequence shown here is derived from an EMBL/GenBank/DDBJ whole genome shotgun (WGS) entry which is preliminary data.</text>
</comment>
<dbReference type="InterPro" id="IPR014919">
    <property type="entry name" value="XisH"/>
</dbReference>
<proteinExistence type="predicted"/>
<dbReference type="Pfam" id="PF08814">
    <property type="entry name" value="XisH"/>
    <property type="match status" value="1"/>
</dbReference>
<dbReference type="EMBL" id="JACXAE010000067">
    <property type="protein sequence ID" value="MBD2774291.1"/>
    <property type="molecule type" value="Genomic_DNA"/>
</dbReference>
<evidence type="ECO:0000313" key="1">
    <source>
        <dbReference type="EMBL" id="MBD2774291.1"/>
    </source>
</evidence>
<evidence type="ECO:0000313" key="2">
    <source>
        <dbReference type="Proteomes" id="UP000629098"/>
    </source>
</evidence>
<dbReference type="CDD" id="cd22366">
    <property type="entry name" value="XisH-like"/>
    <property type="match status" value="1"/>
</dbReference>
<dbReference type="InterPro" id="IPR011856">
    <property type="entry name" value="tRNA_endonuc-like_dom_sf"/>
</dbReference>
<reference evidence="1" key="1">
    <citation type="submission" date="2020-09" db="EMBL/GenBank/DDBJ databases">
        <title>Iningainema tapete sp. nov. (Scytonemataceae, Cyanobacteria) from greenhouses in central Florida (USA) produces two types of nodularin with biosynthetic potential for microcystin-LR and anabaenopeptins.</title>
        <authorList>
            <person name="Berthold D.E."/>
            <person name="Lefler F.W."/>
            <person name="Huang I.-S."/>
            <person name="Abdulla H."/>
            <person name="Zimba P.V."/>
            <person name="Laughinghouse H.D. IV."/>
        </authorList>
    </citation>
    <scope>NUCLEOTIDE SEQUENCE</scope>
    <source>
        <strain evidence="1">BLCCT55</strain>
    </source>
</reference>
<dbReference type="AlphaFoldDB" id="A0A8J6XNH4"/>